<evidence type="ECO:0000313" key="11">
    <source>
        <dbReference type="EMBL" id="CAD7635251.1"/>
    </source>
</evidence>
<keyword evidence="12" id="KW-1185">Reference proteome</keyword>
<protein>
    <recommendedName>
        <fullName evidence="10">C2H2-type domain-containing protein</fullName>
    </recommendedName>
</protein>
<dbReference type="EMBL" id="OC870951">
    <property type="protein sequence ID" value="CAD7635251.1"/>
    <property type="molecule type" value="Genomic_DNA"/>
</dbReference>
<organism evidence="11">
    <name type="scientific">Medioppia subpectinata</name>
    <dbReference type="NCBI Taxonomy" id="1979941"/>
    <lineage>
        <taxon>Eukaryota</taxon>
        <taxon>Metazoa</taxon>
        <taxon>Ecdysozoa</taxon>
        <taxon>Arthropoda</taxon>
        <taxon>Chelicerata</taxon>
        <taxon>Arachnida</taxon>
        <taxon>Acari</taxon>
        <taxon>Acariformes</taxon>
        <taxon>Sarcoptiformes</taxon>
        <taxon>Oribatida</taxon>
        <taxon>Brachypylina</taxon>
        <taxon>Oppioidea</taxon>
        <taxon>Oppiidae</taxon>
        <taxon>Medioppia</taxon>
    </lineage>
</organism>
<evidence type="ECO:0000259" key="10">
    <source>
        <dbReference type="PROSITE" id="PS50157"/>
    </source>
</evidence>
<dbReference type="PANTHER" id="PTHR24388">
    <property type="entry name" value="ZINC FINGER PROTEIN"/>
    <property type="match status" value="1"/>
</dbReference>
<evidence type="ECO:0000256" key="1">
    <source>
        <dbReference type="ARBA" id="ARBA00004123"/>
    </source>
</evidence>
<dbReference type="PROSITE" id="PS50157">
    <property type="entry name" value="ZINC_FINGER_C2H2_2"/>
    <property type="match status" value="6"/>
</dbReference>
<dbReference type="InterPro" id="IPR013087">
    <property type="entry name" value="Znf_C2H2_type"/>
</dbReference>
<name>A0A7R9Q7C2_9ACAR</name>
<evidence type="ECO:0000256" key="5">
    <source>
        <dbReference type="ARBA" id="ARBA00022833"/>
    </source>
</evidence>
<dbReference type="GO" id="GO:0008270">
    <property type="term" value="F:zinc ion binding"/>
    <property type="evidence" value="ECO:0007669"/>
    <property type="project" value="UniProtKB-KW"/>
</dbReference>
<proteinExistence type="inferred from homology"/>
<reference evidence="11" key="1">
    <citation type="submission" date="2020-11" db="EMBL/GenBank/DDBJ databases">
        <authorList>
            <person name="Tran Van P."/>
        </authorList>
    </citation>
    <scope>NUCLEOTIDE SEQUENCE</scope>
</reference>
<evidence type="ECO:0000256" key="2">
    <source>
        <dbReference type="ARBA" id="ARBA00022723"/>
    </source>
</evidence>
<keyword evidence="6" id="KW-0539">Nucleus</keyword>
<dbReference type="PROSITE" id="PS00028">
    <property type="entry name" value="ZINC_FINGER_C2H2_1"/>
    <property type="match status" value="8"/>
</dbReference>
<feature type="domain" description="C2H2-type" evidence="10">
    <location>
        <begin position="520"/>
        <end position="544"/>
    </location>
</feature>
<feature type="region of interest" description="Disordered" evidence="9">
    <location>
        <begin position="47"/>
        <end position="112"/>
    </location>
</feature>
<evidence type="ECO:0000256" key="8">
    <source>
        <dbReference type="PROSITE-ProRule" id="PRU00042"/>
    </source>
</evidence>
<gene>
    <name evidence="11" type="ORF">OSB1V03_LOCUS15642</name>
</gene>
<dbReference type="Pfam" id="PF13912">
    <property type="entry name" value="zf-C2H2_6"/>
    <property type="match status" value="1"/>
</dbReference>
<evidence type="ECO:0000256" key="4">
    <source>
        <dbReference type="ARBA" id="ARBA00022771"/>
    </source>
</evidence>
<keyword evidence="5" id="KW-0862">Zinc</keyword>
<dbReference type="InterPro" id="IPR036236">
    <property type="entry name" value="Znf_C2H2_sf"/>
</dbReference>
<dbReference type="EMBL" id="CAJPIZ010016376">
    <property type="protein sequence ID" value="CAG2115681.1"/>
    <property type="molecule type" value="Genomic_DNA"/>
</dbReference>
<dbReference type="InterPro" id="IPR050527">
    <property type="entry name" value="Snail/Krueppel_Znf"/>
</dbReference>
<feature type="domain" description="C2H2-type" evidence="10">
    <location>
        <begin position="29"/>
        <end position="59"/>
    </location>
</feature>
<dbReference type="Proteomes" id="UP000759131">
    <property type="component" value="Unassembled WGS sequence"/>
</dbReference>
<accession>A0A7R9Q7C2</accession>
<comment type="subcellular location">
    <subcellularLocation>
        <location evidence="1">Nucleus</location>
    </subcellularLocation>
</comment>
<evidence type="ECO:0000313" key="12">
    <source>
        <dbReference type="Proteomes" id="UP000759131"/>
    </source>
</evidence>
<dbReference type="PANTHER" id="PTHR24388:SF54">
    <property type="entry name" value="PROTEIN ESCARGOT"/>
    <property type="match status" value="1"/>
</dbReference>
<evidence type="ECO:0000256" key="7">
    <source>
        <dbReference type="ARBA" id="ARBA00037948"/>
    </source>
</evidence>
<dbReference type="Gene3D" id="3.30.160.60">
    <property type="entry name" value="Classic Zinc Finger"/>
    <property type="match status" value="5"/>
</dbReference>
<evidence type="ECO:0000256" key="6">
    <source>
        <dbReference type="ARBA" id="ARBA00023242"/>
    </source>
</evidence>
<feature type="domain" description="C2H2-type" evidence="10">
    <location>
        <begin position="274"/>
        <end position="304"/>
    </location>
</feature>
<evidence type="ECO:0000256" key="3">
    <source>
        <dbReference type="ARBA" id="ARBA00022737"/>
    </source>
</evidence>
<keyword evidence="4 8" id="KW-0863">Zinc-finger</keyword>
<feature type="domain" description="C2H2-type" evidence="10">
    <location>
        <begin position="306"/>
        <end position="334"/>
    </location>
</feature>
<comment type="similarity">
    <text evidence="7">Belongs to the snail C2H2-type zinc-finger protein family.</text>
</comment>
<keyword evidence="2" id="KW-0479">Metal-binding</keyword>
<dbReference type="SMART" id="SM00355">
    <property type="entry name" value="ZnF_C2H2"/>
    <property type="match status" value="9"/>
</dbReference>
<dbReference type="GO" id="GO:0000978">
    <property type="term" value="F:RNA polymerase II cis-regulatory region sequence-specific DNA binding"/>
    <property type="evidence" value="ECO:0007669"/>
    <property type="project" value="TreeGrafter"/>
</dbReference>
<dbReference type="GO" id="GO:0000981">
    <property type="term" value="F:DNA-binding transcription factor activity, RNA polymerase II-specific"/>
    <property type="evidence" value="ECO:0007669"/>
    <property type="project" value="TreeGrafter"/>
</dbReference>
<dbReference type="Pfam" id="PF00096">
    <property type="entry name" value="zf-C2H2"/>
    <property type="match status" value="2"/>
</dbReference>
<dbReference type="SUPFAM" id="SSF57667">
    <property type="entry name" value="beta-beta-alpha zinc fingers"/>
    <property type="match status" value="3"/>
</dbReference>
<feature type="compositionally biased region" description="Polar residues" evidence="9">
    <location>
        <begin position="66"/>
        <end position="106"/>
    </location>
</feature>
<feature type="domain" description="C2H2-type" evidence="10">
    <location>
        <begin position="183"/>
        <end position="213"/>
    </location>
</feature>
<feature type="domain" description="C2H2-type" evidence="10">
    <location>
        <begin position="244"/>
        <end position="272"/>
    </location>
</feature>
<sequence>MSSSDSHSLTYESILESFVSTLLPPKKAFKCYYNECDKCFTTQSRLDEHKRRRHAVQDITPREPIVSSTDARDQSTTATDVGQQQPNATPVANLSTTSSPDSQSLDNMCDDDTNGTELVDTIPMLNTGQTLPPIRSGQQLATTSLVDSNPCLNTINTNTGHTSVTANPLQTSGQTVVDLPATHKCLIGGCGLEFYIKYTLIAHQRAVHKTTAQDIHFRCDTSGVGGSHSAVGLGVCSPKPDAIHECKHCHKTYATKRELKKHRRTVHSSDGKAYGCAHNGCGLSFATIPELKKHRLSVHSATGRQYRCDRCDKTYHSKQRYDKHRLTVHSTTATEALHKITAQDIHFGHEKSGVNSDRPIETTTVLPVQSITATSDTNNSDMDSDLEVIDIIPAPKRTAHTVPVRPISDHTSKRLLIDNETSGHTNSYLCDVEGCGGVFVWKYDLDLHQAIAHKVAVRLTHPCGQCEQSFDSVDQWADHMLARHRGSDHTCDKCPKVCNTWRQLIDHQNAVHSQPTHNSFTCSQCDRQFVTQKKLIRHQKCFHSLFPRILRFKSYESQ</sequence>
<keyword evidence="3" id="KW-0677">Repeat</keyword>
<dbReference type="GO" id="GO:0005634">
    <property type="term" value="C:nucleus"/>
    <property type="evidence" value="ECO:0007669"/>
    <property type="project" value="UniProtKB-SubCell"/>
</dbReference>
<dbReference type="OrthoDB" id="6537512at2759"/>
<dbReference type="AlphaFoldDB" id="A0A7R9Q7C2"/>
<evidence type="ECO:0000256" key="9">
    <source>
        <dbReference type="SAM" id="MobiDB-lite"/>
    </source>
</evidence>